<dbReference type="GO" id="GO:0004713">
    <property type="term" value="F:protein tyrosine kinase activity"/>
    <property type="evidence" value="ECO:0007669"/>
    <property type="project" value="TreeGrafter"/>
</dbReference>
<name>A0A0S7Y461_UNCSA</name>
<dbReference type="GO" id="GO:0005886">
    <property type="term" value="C:plasma membrane"/>
    <property type="evidence" value="ECO:0007669"/>
    <property type="project" value="TreeGrafter"/>
</dbReference>
<organism evidence="3 4">
    <name type="scientific">candidate division WOR-1 bacterium DG_54_3</name>
    <dbReference type="NCBI Taxonomy" id="1703775"/>
    <lineage>
        <taxon>Bacteria</taxon>
        <taxon>Bacillati</taxon>
        <taxon>Saganbacteria</taxon>
    </lineage>
</organism>
<evidence type="ECO:0008006" key="5">
    <source>
        <dbReference type="Google" id="ProtNLM"/>
    </source>
</evidence>
<keyword evidence="2" id="KW-0067">ATP-binding</keyword>
<dbReference type="InterPro" id="IPR050445">
    <property type="entry name" value="Bact_polysacc_biosynth/exp"/>
</dbReference>
<evidence type="ECO:0000256" key="2">
    <source>
        <dbReference type="ARBA" id="ARBA00022840"/>
    </source>
</evidence>
<dbReference type="AlphaFoldDB" id="A0A0S7Y461"/>
<keyword evidence="1" id="KW-0547">Nucleotide-binding</keyword>
<dbReference type="InterPro" id="IPR027417">
    <property type="entry name" value="P-loop_NTPase"/>
</dbReference>
<proteinExistence type="predicted"/>
<dbReference type="GO" id="GO:0005524">
    <property type="term" value="F:ATP binding"/>
    <property type="evidence" value="ECO:0007669"/>
    <property type="project" value="UniProtKB-KW"/>
</dbReference>
<dbReference type="NCBIfam" id="TIGR01007">
    <property type="entry name" value="eps_fam"/>
    <property type="match status" value="1"/>
</dbReference>
<dbReference type="SUPFAM" id="SSF52540">
    <property type="entry name" value="P-loop containing nucleoside triphosphate hydrolases"/>
    <property type="match status" value="1"/>
</dbReference>
<comment type="caution">
    <text evidence="3">The sequence shown here is derived from an EMBL/GenBank/DDBJ whole genome shotgun (WGS) entry which is preliminary data.</text>
</comment>
<gene>
    <name evidence="3" type="ORF">AMJ44_03865</name>
</gene>
<feature type="non-terminal residue" evidence="3">
    <location>
        <position position="1"/>
    </location>
</feature>
<dbReference type="PANTHER" id="PTHR32309:SF13">
    <property type="entry name" value="FERRIC ENTEROBACTIN TRANSPORT PROTEIN FEPE"/>
    <property type="match status" value="1"/>
</dbReference>
<sequence length="155" mass="17571">KLSWKDAIKTEVDMLIGGLEYEQILKTQGIENLRIITCGERAPNPAELLSFPEIDALIEELKDSFDVILFDSPPVLPVTDSAVLAAKVDGVILVYQAGRTSRHALNRARIQLENVDAKILGVVINNLKAEFIEDVTPYQRYRYYGYYGEKKERKE</sequence>
<accession>A0A0S7Y461</accession>
<evidence type="ECO:0000313" key="4">
    <source>
        <dbReference type="Proteomes" id="UP000051861"/>
    </source>
</evidence>
<evidence type="ECO:0000256" key="1">
    <source>
        <dbReference type="ARBA" id="ARBA00022741"/>
    </source>
</evidence>
<dbReference type="PANTHER" id="PTHR32309">
    <property type="entry name" value="TYROSINE-PROTEIN KINASE"/>
    <property type="match status" value="1"/>
</dbReference>
<dbReference type="Proteomes" id="UP000051861">
    <property type="component" value="Unassembled WGS sequence"/>
</dbReference>
<protein>
    <recommendedName>
        <fullName evidence="5">AAA domain-containing protein</fullName>
    </recommendedName>
</protein>
<dbReference type="InterPro" id="IPR005702">
    <property type="entry name" value="Wzc-like_C"/>
</dbReference>
<dbReference type="EMBL" id="LIZX01000024">
    <property type="protein sequence ID" value="KPJ69462.1"/>
    <property type="molecule type" value="Genomic_DNA"/>
</dbReference>
<reference evidence="3 4" key="1">
    <citation type="journal article" date="2015" name="Microbiome">
        <title>Genomic resolution of linkages in carbon, nitrogen, and sulfur cycling among widespread estuary sediment bacteria.</title>
        <authorList>
            <person name="Baker B.J."/>
            <person name="Lazar C.S."/>
            <person name="Teske A.P."/>
            <person name="Dick G.J."/>
        </authorList>
    </citation>
    <scope>NUCLEOTIDE SEQUENCE [LARGE SCALE GENOMIC DNA]</scope>
    <source>
        <strain evidence="3">DG_54_3</strain>
    </source>
</reference>
<dbReference type="CDD" id="cd05387">
    <property type="entry name" value="BY-kinase"/>
    <property type="match status" value="1"/>
</dbReference>
<evidence type="ECO:0000313" key="3">
    <source>
        <dbReference type="EMBL" id="KPJ69462.1"/>
    </source>
</evidence>
<dbReference type="Gene3D" id="3.40.50.300">
    <property type="entry name" value="P-loop containing nucleotide triphosphate hydrolases"/>
    <property type="match status" value="1"/>
</dbReference>